<keyword evidence="3" id="KW-0012">Acyltransferase</keyword>
<proteinExistence type="inferred from homology"/>
<keyword evidence="2" id="KW-0808">Transferase</keyword>
<dbReference type="GO" id="GO:0016746">
    <property type="term" value="F:acyltransferase activity"/>
    <property type="evidence" value="ECO:0007669"/>
    <property type="project" value="UniProtKB-KW"/>
</dbReference>
<evidence type="ECO:0000313" key="5">
    <source>
        <dbReference type="Proteomes" id="UP001603857"/>
    </source>
</evidence>
<dbReference type="EMBL" id="JBGMDY010000006">
    <property type="protein sequence ID" value="KAL2331193.1"/>
    <property type="molecule type" value="Genomic_DNA"/>
</dbReference>
<dbReference type="PANTHER" id="PTHR31623">
    <property type="entry name" value="F21J9.9"/>
    <property type="match status" value="1"/>
</dbReference>
<evidence type="ECO:0000256" key="3">
    <source>
        <dbReference type="ARBA" id="ARBA00023315"/>
    </source>
</evidence>
<reference evidence="4 5" key="1">
    <citation type="submission" date="2024-08" db="EMBL/GenBank/DDBJ databases">
        <title>Insights into the chromosomal genome structure of Flemingia macrophylla.</title>
        <authorList>
            <person name="Ding Y."/>
            <person name="Zhao Y."/>
            <person name="Bi W."/>
            <person name="Wu M."/>
            <person name="Zhao G."/>
            <person name="Gong Y."/>
            <person name="Li W."/>
            <person name="Zhang P."/>
        </authorList>
    </citation>
    <scope>NUCLEOTIDE SEQUENCE [LARGE SCALE GENOMIC DNA]</scope>
    <source>
        <strain evidence="4">DYQJB</strain>
        <tissue evidence="4">Leaf</tissue>
    </source>
</reference>
<evidence type="ECO:0000256" key="2">
    <source>
        <dbReference type="ARBA" id="ARBA00022679"/>
    </source>
</evidence>
<comment type="caution">
    <text evidence="4">The sequence shown here is derived from an EMBL/GenBank/DDBJ whole genome shotgun (WGS) entry which is preliminary data.</text>
</comment>
<gene>
    <name evidence="4" type="ORF">Fmac_018774</name>
</gene>
<dbReference type="PANTHER" id="PTHR31623:SF33">
    <property type="entry name" value="STEMMADENINE O-ACETYLTRANSFERASE-LIKE"/>
    <property type="match status" value="1"/>
</dbReference>
<accession>A0ABD1M5Y8</accession>
<dbReference type="InterPro" id="IPR023213">
    <property type="entry name" value="CAT-like_dom_sf"/>
</dbReference>
<comment type="similarity">
    <text evidence="1">Belongs to the plant acyltransferase family.</text>
</comment>
<sequence>MGLKFLTFDTPFPRNNACPQDTTAASFMDKFFKEVRLAKRRFLFDAEAISRLKAQGSNLTAKNPTRVEVVTSLLCKCVAKACKANTGLERPTLVSHAVNMRRRASPNFSNSCMGNFSWMATALVSENDELPELVSKFREAVNSVNSNLVKSFRGKEGWCNFGLYDVDFGWGKPMWVSCMAECQDLVILMDTPSGKGTEVWVHLNEDKMDILQQDNELLMFATLDSNPLQLKD</sequence>
<dbReference type="Pfam" id="PF02458">
    <property type="entry name" value="Transferase"/>
    <property type="match status" value="2"/>
</dbReference>
<organism evidence="4 5">
    <name type="scientific">Flemingia macrophylla</name>
    <dbReference type="NCBI Taxonomy" id="520843"/>
    <lineage>
        <taxon>Eukaryota</taxon>
        <taxon>Viridiplantae</taxon>
        <taxon>Streptophyta</taxon>
        <taxon>Embryophyta</taxon>
        <taxon>Tracheophyta</taxon>
        <taxon>Spermatophyta</taxon>
        <taxon>Magnoliopsida</taxon>
        <taxon>eudicotyledons</taxon>
        <taxon>Gunneridae</taxon>
        <taxon>Pentapetalae</taxon>
        <taxon>rosids</taxon>
        <taxon>fabids</taxon>
        <taxon>Fabales</taxon>
        <taxon>Fabaceae</taxon>
        <taxon>Papilionoideae</taxon>
        <taxon>50 kb inversion clade</taxon>
        <taxon>NPAAA clade</taxon>
        <taxon>indigoferoid/millettioid clade</taxon>
        <taxon>Phaseoleae</taxon>
        <taxon>Flemingia</taxon>
    </lineage>
</organism>
<evidence type="ECO:0000256" key="1">
    <source>
        <dbReference type="ARBA" id="ARBA00009861"/>
    </source>
</evidence>
<protein>
    <submittedName>
        <fullName evidence="4">Uncharacterized protein</fullName>
    </submittedName>
</protein>
<dbReference type="AlphaFoldDB" id="A0ABD1M5Y8"/>
<keyword evidence="5" id="KW-1185">Reference proteome</keyword>
<dbReference type="Proteomes" id="UP001603857">
    <property type="component" value="Unassembled WGS sequence"/>
</dbReference>
<evidence type="ECO:0000313" key="4">
    <source>
        <dbReference type="EMBL" id="KAL2331193.1"/>
    </source>
</evidence>
<dbReference type="Gene3D" id="3.30.559.10">
    <property type="entry name" value="Chloramphenicol acetyltransferase-like domain"/>
    <property type="match status" value="1"/>
</dbReference>
<name>A0ABD1M5Y8_9FABA</name>